<dbReference type="SUPFAM" id="SSF58104">
    <property type="entry name" value="Methyl-accepting chemotaxis protein (MCP) signaling domain"/>
    <property type="match status" value="1"/>
</dbReference>
<evidence type="ECO:0000256" key="2">
    <source>
        <dbReference type="PROSITE-ProRule" id="PRU00284"/>
    </source>
</evidence>
<sequence length="599" mass="64270">MCHMNAKDKVIQEYRGRALKVFMLWVLPVAPIAAYLNGMAMGVAGWSGLIAVAWVLPPIIVGLGIAYPAFVMHVLVDGALRERPEDTPGARLERILRLPWRAAVASSWGAWTLGGLWFSLHVCLLWKKDLSLVVVGTLIGVCFGVVLGFPISVTLERLLLPLALEEQRKDPTMALKGGGFFWPRQAWFMPVTFIGSSLCALVLSGCVVLVKLQGVRDELHNALVAEGAHGSAETLMGMGGMLAGELAFGLAWVGGLLAIPAVTTWMLARRQAHAAGAVGVAIESLSAGRVVSPAWVSTDEMGDLSAGMNAVLVRLRQLPLSLNASATRLSGAGRHLRDSHDEHQQSLVRQASALHEAQMTSEEIRRTSLMAVERAEEVLQVARRSEALGQQGEAAVERSLNGLADIRRVVDGIQERLTRLAQSTTQIGEITETVKDLADQSHLLAVNAAIEAARSGEQGRGFAVVAREIRGLSDQSIQATRRIRGILQDVSTGIRDAAKMGEAGVQTIGTGLDQMRASGDSLRELSRIAQENSTAARQIAAAVTQQDAGFTQIFDAIADLSQLMDATLKRLESTQEATDTLRVVSDDVARMARQFNAAG</sequence>
<protein>
    <submittedName>
        <fullName evidence="5">Methyl-accepting chemotaxis protein</fullName>
    </submittedName>
</protein>
<dbReference type="PANTHER" id="PTHR32089:SF112">
    <property type="entry name" value="LYSOZYME-LIKE PROTEIN-RELATED"/>
    <property type="match status" value="1"/>
</dbReference>
<keyword evidence="1 2" id="KW-0807">Transducer</keyword>
<feature type="transmembrane region" description="Helical" evidence="3">
    <location>
        <begin position="246"/>
        <end position="268"/>
    </location>
</feature>
<dbReference type="InterPro" id="IPR004089">
    <property type="entry name" value="MCPsignal_dom"/>
</dbReference>
<dbReference type="GO" id="GO:0016020">
    <property type="term" value="C:membrane"/>
    <property type="evidence" value="ECO:0007669"/>
    <property type="project" value="InterPro"/>
</dbReference>
<feature type="transmembrane region" description="Helical" evidence="3">
    <location>
        <begin position="130"/>
        <end position="151"/>
    </location>
</feature>
<dbReference type="PROSITE" id="PS50111">
    <property type="entry name" value="CHEMOTAXIS_TRANSDUC_2"/>
    <property type="match status" value="1"/>
</dbReference>
<dbReference type="Gene3D" id="1.10.287.950">
    <property type="entry name" value="Methyl-accepting chemotaxis protein"/>
    <property type="match status" value="1"/>
</dbReference>
<name>A0A7Y4IKH2_MYXXA</name>
<dbReference type="AlphaFoldDB" id="A0A7Y4IKH2"/>
<proteinExistence type="predicted"/>
<evidence type="ECO:0000313" key="6">
    <source>
        <dbReference type="Proteomes" id="UP000533080"/>
    </source>
</evidence>
<feature type="transmembrane region" description="Helical" evidence="3">
    <location>
        <begin position="186"/>
        <end position="210"/>
    </location>
</feature>
<accession>A0A7Y4IKH2</accession>
<dbReference type="GO" id="GO:0007165">
    <property type="term" value="P:signal transduction"/>
    <property type="evidence" value="ECO:0007669"/>
    <property type="project" value="UniProtKB-KW"/>
</dbReference>
<keyword evidence="3" id="KW-0472">Membrane</keyword>
<feature type="transmembrane region" description="Helical" evidence="3">
    <location>
        <begin position="21"/>
        <end position="46"/>
    </location>
</feature>
<comment type="caution">
    <text evidence="5">The sequence shown here is derived from an EMBL/GenBank/DDBJ whole genome shotgun (WGS) entry which is preliminary data.</text>
</comment>
<dbReference type="PANTHER" id="PTHR32089">
    <property type="entry name" value="METHYL-ACCEPTING CHEMOTAXIS PROTEIN MCPB"/>
    <property type="match status" value="1"/>
</dbReference>
<organism evidence="5 6">
    <name type="scientific">Myxococcus xanthus</name>
    <dbReference type="NCBI Taxonomy" id="34"/>
    <lineage>
        <taxon>Bacteria</taxon>
        <taxon>Pseudomonadati</taxon>
        <taxon>Myxococcota</taxon>
        <taxon>Myxococcia</taxon>
        <taxon>Myxococcales</taxon>
        <taxon>Cystobacterineae</taxon>
        <taxon>Myxococcaceae</taxon>
        <taxon>Myxococcus</taxon>
    </lineage>
</organism>
<dbReference type="Pfam" id="PF00015">
    <property type="entry name" value="MCPsignal"/>
    <property type="match status" value="1"/>
</dbReference>
<evidence type="ECO:0000256" key="1">
    <source>
        <dbReference type="ARBA" id="ARBA00023224"/>
    </source>
</evidence>
<dbReference type="Proteomes" id="UP000533080">
    <property type="component" value="Unassembled WGS sequence"/>
</dbReference>
<gene>
    <name evidence="5" type="ORF">HNV28_21285</name>
</gene>
<dbReference type="SMART" id="SM00283">
    <property type="entry name" value="MA"/>
    <property type="match status" value="1"/>
</dbReference>
<feature type="domain" description="Methyl-accepting transducer" evidence="4">
    <location>
        <begin position="325"/>
        <end position="561"/>
    </location>
</feature>
<evidence type="ECO:0000256" key="3">
    <source>
        <dbReference type="SAM" id="Phobius"/>
    </source>
</evidence>
<keyword evidence="3" id="KW-1133">Transmembrane helix</keyword>
<reference evidence="5 6" key="1">
    <citation type="submission" date="2020-05" db="EMBL/GenBank/DDBJ databases">
        <authorList>
            <person name="Whitworth D."/>
        </authorList>
    </citation>
    <scope>NUCLEOTIDE SEQUENCE [LARGE SCALE GENOMIC DNA]</scope>
    <source>
        <strain evidence="5 6">AM005</strain>
    </source>
</reference>
<evidence type="ECO:0000259" key="4">
    <source>
        <dbReference type="PROSITE" id="PS50111"/>
    </source>
</evidence>
<keyword evidence="3" id="KW-0812">Transmembrane</keyword>
<feature type="transmembrane region" description="Helical" evidence="3">
    <location>
        <begin position="52"/>
        <end position="77"/>
    </location>
</feature>
<dbReference type="EMBL" id="JABFNT010000068">
    <property type="protein sequence ID" value="NOJ80829.1"/>
    <property type="molecule type" value="Genomic_DNA"/>
</dbReference>
<evidence type="ECO:0000313" key="5">
    <source>
        <dbReference type="EMBL" id="NOJ80829.1"/>
    </source>
</evidence>